<reference evidence="1 2" key="1">
    <citation type="submission" date="2021-01" db="EMBL/GenBank/DDBJ databases">
        <title>Whole genome shotgun sequence of Plantactinospora endophytica NBRC 110450.</title>
        <authorList>
            <person name="Komaki H."/>
            <person name="Tamura T."/>
        </authorList>
    </citation>
    <scope>NUCLEOTIDE SEQUENCE [LARGE SCALE GENOMIC DNA]</scope>
    <source>
        <strain evidence="1 2">NBRC 110450</strain>
    </source>
</reference>
<proteinExistence type="predicted"/>
<evidence type="ECO:0000313" key="1">
    <source>
        <dbReference type="EMBL" id="GIG88007.1"/>
    </source>
</evidence>
<accession>A0ABQ4E0Y6</accession>
<sequence>MTWVTTIWAAVARPPGRRPLSVPVPVPVEHRDRAAPALITENCSWVSLAGNPIPSRENCYQAPLYESGFVEPVRIGRWDARPVMH</sequence>
<protein>
    <submittedName>
        <fullName evidence="1">Uncharacterized protein</fullName>
    </submittedName>
</protein>
<dbReference type="Proteomes" id="UP000646749">
    <property type="component" value="Unassembled WGS sequence"/>
</dbReference>
<gene>
    <name evidence="1" type="ORF">Pen02_29430</name>
</gene>
<comment type="caution">
    <text evidence="1">The sequence shown here is derived from an EMBL/GenBank/DDBJ whole genome shotgun (WGS) entry which is preliminary data.</text>
</comment>
<organism evidence="1 2">
    <name type="scientific">Plantactinospora endophytica</name>
    <dbReference type="NCBI Taxonomy" id="673535"/>
    <lineage>
        <taxon>Bacteria</taxon>
        <taxon>Bacillati</taxon>
        <taxon>Actinomycetota</taxon>
        <taxon>Actinomycetes</taxon>
        <taxon>Micromonosporales</taxon>
        <taxon>Micromonosporaceae</taxon>
        <taxon>Plantactinospora</taxon>
    </lineage>
</organism>
<keyword evidence="2" id="KW-1185">Reference proteome</keyword>
<dbReference type="EMBL" id="BONW01000013">
    <property type="protein sequence ID" value="GIG88007.1"/>
    <property type="molecule type" value="Genomic_DNA"/>
</dbReference>
<name>A0ABQ4E0Y6_9ACTN</name>
<evidence type="ECO:0000313" key="2">
    <source>
        <dbReference type="Proteomes" id="UP000646749"/>
    </source>
</evidence>